<gene>
    <name evidence="1" type="ORF">CC84DRAFT_1264655</name>
</gene>
<protein>
    <submittedName>
        <fullName evidence="1">Uncharacterized protein</fullName>
    </submittedName>
</protein>
<dbReference type="InParanoid" id="A0A177BX76"/>
<evidence type="ECO:0000313" key="2">
    <source>
        <dbReference type="Proteomes" id="UP000077069"/>
    </source>
</evidence>
<dbReference type="RefSeq" id="XP_018029483.1">
    <property type="nucleotide sequence ID" value="XM_018185328.1"/>
</dbReference>
<dbReference type="GeneID" id="28768814"/>
<organism evidence="1 2">
    <name type="scientific">Paraphaeosphaeria sporulosa</name>
    <dbReference type="NCBI Taxonomy" id="1460663"/>
    <lineage>
        <taxon>Eukaryota</taxon>
        <taxon>Fungi</taxon>
        <taxon>Dikarya</taxon>
        <taxon>Ascomycota</taxon>
        <taxon>Pezizomycotina</taxon>
        <taxon>Dothideomycetes</taxon>
        <taxon>Pleosporomycetidae</taxon>
        <taxon>Pleosporales</taxon>
        <taxon>Massarineae</taxon>
        <taxon>Didymosphaeriaceae</taxon>
        <taxon>Paraphaeosphaeria</taxon>
    </lineage>
</organism>
<reference evidence="1 2" key="1">
    <citation type="submission" date="2016-05" db="EMBL/GenBank/DDBJ databases">
        <title>Comparative analysis of secretome profiles of manganese(II)-oxidizing ascomycete fungi.</title>
        <authorList>
            <consortium name="DOE Joint Genome Institute"/>
            <person name="Zeiner C.A."/>
            <person name="Purvine S.O."/>
            <person name="Zink E.M."/>
            <person name="Wu S."/>
            <person name="Pasa-Tolic L."/>
            <person name="Chaput D.L."/>
            <person name="Haridas S."/>
            <person name="Grigoriev I.V."/>
            <person name="Santelli C.M."/>
            <person name="Hansel C.M."/>
        </authorList>
    </citation>
    <scope>NUCLEOTIDE SEQUENCE [LARGE SCALE GENOMIC DNA]</scope>
    <source>
        <strain evidence="1 2">AP3s5-JAC2a</strain>
    </source>
</reference>
<keyword evidence="2" id="KW-1185">Reference proteome</keyword>
<dbReference type="OrthoDB" id="3800307at2759"/>
<dbReference type="EMBL" id="KV441563">
    <property type="protein sequence ID" value="OAF99117.1"/>
    <property type="molecule type" value="Genomic_DNA"/>
</dbReference>
<dbReference type="Proteomes" id="UP000077069">
    <property type="component" value="Unassembled WGS sequence"/>
</dbReference>
<name>A0A177BX76_9PLEO</name>
<dbReference type="AlphaFoldDB" id="A0A177BX76"/>
<accession>A0A177BX76</accession>
<evidence type="ECO:0000313" key="1">
    <source>
        <dbReference type="EMBL" id="OAF99117.1"/>
    </source>
</evidence>
<sequence>MLRNKIKRYQRQHAHNLAREEMIDIVLKWQCSRGSTQPCRMLPEKELAYVNIAHNCRYKYLDWNLEHSEDKEEDGTKYVPGEVRKPRGANRSIRYPPATHEGGFYTCVIQDLLPFLEKLSEGWTTSVQVVVRPRLMTKDEQMEMDAYHAARRQAEDALRLGKALETIKKERAAVNNEEMKWMKARHDYLREELIERETENLLRQDPVNYISIGIYW</sequence>
<proteinExistence type="predicted"/>